<evidence type="ECO:0000313" key="1">
    <source>
        <dbReference type="EMBL" id="KAJ7544153.1"/>
    </source>
</evidence>
<dbReference type="EMBL" id="CM055100">
    <property type="protein sequence ID" value="KAJ7544153.1"/>
    <property type="molecule type" value="Genomic_DNA"/>
</dbReference>
<name>A0ACC2CQ21_DIPCM</name>
<organism evidence="1 2">
    <name type="scientific">Diphasiastrum complanatum</name>
    <name type="common">Issler's clubmoss</name>
    <name type="synonym">Lycopodium complanatum</name>
    <dbReference type="NCBI Taxonomy" id="34168"/>
    <lineage>
        <taxon>Eukaryota</taxon>
        <taxon>Viridiplantae</taxon>
        <taxon>Streptophyta</taxon>
        <taxon>Embryophyta</taxon>
        <taxon>Tracheophyta</taxon>
        <taxon>Lycopodiopsida</taxon>
        <taxon>Lycopodiales</taxon>
        <taxon>Lycopodiaceae</taxon>
        <taxon>Lycopodioideae</taxon>
        <taxon>Diphasiastrum</taxon>
    </lineage>
</organism>
<sequence>MARMRSAPSHTATSHKWERRGACEEMPSLRESLGGFIFVCNNETMAEDIQRQLFGLPKGYCDSVCAIRPGLPLFLYNYSTHHMHGVFEASSDGGINLEPNAWEIKDSISNRNPLTSRFPAQVRVRLREMRPALEEDKFRPLLHHYDGRRFRLELTRSEAEKILKVFGASCITDNMRELQDNSDGEWEKVKGKSKLSRFLLSPHSKISARLHATAVGRRKEFVIKFPTANNVDRSEQDTFLYGADDIVRTNSSQKWRSDANFGNGHTAAGVRPQPVEEEHQISKDIHDIASESGTTAVKHQKMDGKSFCQYWGASNGNPSYDNILQVDANSGETLNGDNKIRHVTPTAARTEFASYRAALKSGIVSVVNEKQNDHSHTTIKMVRNFVDMEGVVPLSKISCESRTLLSVSSETEARTSEHMEGVVPLSKIGCESRTLLSVSSETEARTSEQKSSYCSSNDVSGDNQRTTISPECRESERPWIVTSSSNPSGSFLYETGNRSMPDRDGNEISVATYDAVSLEIGKANGNNSPESSFDVAEFHGCGFSGDKKHQERLAGRNLQEKWESSSQGTHANLYDPNPAVNSSGPSMDLFCTCRLKTYKDALPQKVCFQHLNANDGGDSIVFPERSEIGSPEVQDSEHLSHPMDKHHQRTLQKRPDFHHIGLKVGSFHETPGNKRYDKSRTAKAHHKGHQLKRQPPQHSFPILQVQLKPGFIPLQFMTPTFSSVHLPVQTYWSPALQFPLYQDLPHGRHHFAANFFDHASESERVSMDSMLGVEVGTLSSMQHDIWFGESLARFPPPAISSMSTNPNLSIPSPTSNVDATLEALHTEILDFARTARPSPDAQACAEAAIECVREGVKQLWPGADIEVFGSFATGLCLPHSDIDIVVMNASPSEILESTLAGGKPAAILIRKLAAALREKDWCYSVITIHTASMPVIKLRCNPPEGKVADRILRSSVAVDITIDEKSCVTGGKGKKVMIPKAEATKSIHNGVSTRKYVIERLQQIPALAPLVLLMKSYLHHRGLNDVYTGGLGSFSLTLMLVFYLEQIPLCGNSKSCVTIPVTSSALSSAADSASEDESDLSTLTEPSICNTVGTSSSADVSSQADSFKKHGVCCEVSNNLDFGSIHIGPSDNDPSVRREWSIVDNLLDSLQSASSLNLGSLLIGFLHIFGQEIELSQVRIVLKGKKGSAGGIFHHEMDTPPVSLWIDDPFHPGANVGAGSFAMQHVQAAMRDMLCVLTRPPSVLSARRLQSHSGLRQPLPLLDQLFVNN</sequence>
<reference evidence="2" key="1">
    <citation type="journal article" date="2024" name="Proc. Natl. Acad. Sci. U.S.A.">
        <title>Extraordinary preservation of gene collinearity over three hundred million years revealed in homosporous lycophytes.</title>
        <authorList>
            <person name="Li C."/>
            <person name="Wickell D."/>
            <person name="Kuo L.Y."/>
            <person name="Chen X."/>
            <person name="Nie B."/>
            <person name="Liao X."/>
            <person name="Peng D."/>
            <person name="Ji J."/>
            <person name="Jenkins J."/>
            <person name="Williams M."/>
            <person name="Shu S."/>
            <person name="Plott C."/>
            <person name="Barry K."/>
            <person name="Rajasekar S."/>
            <person name="Grimwood J."/>
            <person name="Han X."/>
            <person name="Sun S."/>
            <person name="Hou Z."/>
            <person name="He W."/>
            <person name="Dai G."/>
            <person name="Sun C."/>
            <person name="Schmutz J."/>
            <person name="Leebens-Mack J.H."/>
            <person name="Li F.W."/>
            <person name="Wang L."/>
        </authorList>
    </citation>
    <scope>NUCLEOTIDE SEQUENCE [LARGE SCALE GENOMIC DNA]</scope>
    <source>
        <strain evidence="2">cv. PW_Plant_1</strain>
    </source>
</reference>
<evidence type="ECO:0000313" key="2">
    <source>
        <dbReference type="Proteomes" id="UP001162992"/>
    </source>
</evidence>
<protein>
    <submittedName>
        <fullName evidence="1">Uncharacterized protein</fullName>
    </submittedName>
</protein>
<keyword evidence="2" id="KW-1185">Reference proteome</keyword>
<gene>
    <name evidence="1" type="ORF">O6H91_09G066300</name>
</gene>
<comment type="caution">
    <text evidence="1">The sequence shown here is derived from an EMBL/GenBank/DDBJ whole genome shotgun (WGS) entry which is preliminary data.</text>
</comment>
<dbReference type="Proteomes" id="UP001162992">
    <property type="component" value="Chromosome 9"/>
</dbReference>
<accession>A0ACC2CQ21</accession>
<proteinExistence type="predicted"/>